<evidence type="ECO:0000313" key="3">
    <source>
        <dbReference type="Proteomes" id="UP000024635"/>
    </source>
</evidence>
<dbReference type="AlphaFoldDB" id="A0A016X1V6"/>
<accession>A0A016X1V6</accession>
<gene>
    <name evidence="2" type="primary">Acey_s0414.g1045</name>
    <name evidence="2" type="ORF">Y032_0414g1045</name>
</gene>
<comment type="caution">
    <text evidence="2">The sequence shown here is derived from an EMBL/GenBank/DDBJ whole genome shotgun (WGS) entry which is preliminary data.</text>
</comment>
<keyword evidence="3" id="KW-1185">Reference proteome</keyword>
<feature type="transmembrane region" description="Helical" evidence="1">
    <location>
        <begin position="46"/>
        <end position="65"/>
    </location>
</feature>
<keyword evidence="1" id="KW-0472">Membrane</keyword>
<sequence>MIRIDMGQIRYEDAFLGLIVIRTPICRWSMKIATQCTQALITTMNIILHATFVFYLKLAFSLNFLPYTYRVFKKMWLLYKMDTIFVISTPNNHSMQNL</sequence>
<keyword evidence="1" id="KW-1133">Transmembrane helix</keyword>
<dbReference type="EMBL" id="JARK01000014">
    <property type="protein sequence ID" value="EYC45895.1"/>
    <property type="molecule type" value="Genomic_DNA"/>
</dbReference>
<dbReference type="Proteomes" id="UP000024635">
    <property type="component" value="Unassembled WGS sequence"/>
</dbReference>
<evidence type="ECO:0000313" key="2">
    <source>
        <dbReference type="EMBL" id="EYC45895.1"/>
    </source>
</evidence>
<protein>
    <submittedName>
        <fullName evidence="2">Uncharacterized protein</fullName>
    </submittedName>
</protein>
<reference evidence="3" key="1">
    <citation type="journal article" date="2015" name="Nat. Genet.">
        <title>The genome and transcriptome of the zoonotic hookworm Ancylostoma ceylanicum identify infection-specific gene families.</title>
        <authorList>
            <person name="Schwarz E.M."/>
            <person name="Hu Y."/>
            <person name="Antoshechkin I."/>
            <person name="Miller M.M."/>
            <person name="Sternberg P.W."/>
            <person name="Aroian R.V."/>
        </authorList>
    </citation>
    <scope>NUCLEOTIDE SEQUENCE</scope>
    <source>
        <strain evidence="3">HY135</strain>
    </source>
</reference>
<evidence type="ECO:0000256" key="1">
    <source>
        <dbReference type="SAM" id="Phobius"/>
    </source>
</evidence>
<name>A0A016X1V6_9BILA</name>
<keyword evidence="1" id="KW-0812">Transmembrane</keyword>
<organism evidence="2 3">
    <name type="scientific">Ancylostoma ceylanicum</name>
    <dbReference type="NCBI Taxonomy" id="53326"/>
    <lineage>
        <taxon>Eukaryota</taxon>
        <taxon>Metazoa</taxon>
        <taxon>Ecdysozoa</taxon>
        <taxon>Nematoda</taxon>
        <taxon>Chromadorea</taxon>
        <taxon>Rhabditida</taxon>
        <taxon>Rhabditina</taxon>
        <taxon>Rhabditomorpha</taxon>
        <taxon>Strongyloidea</taxon>
        <taxon>Ancylostomatidae</taxon>
        <taxon>Ancylostomatinae</taxon>
        <taxon>Ancylostoma</taxon>
    </lineage>
</organism>
<proteinExistence type="predicted"/>